<comment type="caution">
    <text evidence="2">The sequence shown here is derived from an EMBL/GenBank/DDBJ whole genome shotgun (WGS) entry which is preliminary data.</text>
</comment>
<evidence type="ECO:0000256" key="1">
    <source>
        <dbReference type="SAM" id="MobiDB-lite"/>
    </source>
</evidence>
<dbReference type="AlphaFoldDB" id="A0A9W4XN52"/>
<accession>A0A9W4XN52</accession>
<feature type="compositionally biased region" description="Low complexity" evidence="1">
    <location>
        <begin position="35"/>
        <end position="51"/>
    </location>
</feature>
<feature type="compositionally biased region" description="Polar residues" evidence="1">
    <location>
        <begin position="15"/>
        <end position="27"/>
    </location>
</feature>
<organism evidence="2 3">
    <name type="scientific">Periconia digitata</name>
    <dbReference type="NCBI Taxonomy" id="1303443"/>
    <lineage>
        <taxon>Eukaryota</taxon>
        <taxon>Fungi</taxon>
        <taxon>Dikarya</taxon>
        <taxon>Ascomycota</taxon>
        <taxon>Pezizomycotina</taxon>
        <taxon>Dothideomycetes</taxon>
        <taxon>Pleosporomycetidae</taxon>
        <taxon>Pleosporales</taxon>
        <taxon>Massarineae</taxon>
        <taxon>Periconiaceae</taxon>
        <taxon>Periconia</taxon>
    </lineage>
</organism>
<name>A0A9W4XN52_9PLEO</name>
<proteinExistence type="predicted"/>
<sequence length="216" mass="23714">MSKRFSRSPDPRNDLFSSYNRSTSPSKTKNKGARSPYGASPAGYGYSPSGSADHLALNGGSAFSAYPGNAASIGGGGVGPAAGNSNGVGYRSATPNSRGQYSAQAMEELESQNEEQFGVLTGKVKMLKDVSFFVSFLSPTPSRTEQNRTRIYTRSHYIMYPYQSHPTLIQHTYTERETLLERSKKNYITPPLPETKQKEERNKETDLFPNPPHSSQ</sequence>
<keyword evidence="3" id="KW-1185">Reference proteome</keyword>
<dbReference type="EMBL" id="CAOQHR010000002">
    <property type="protein sequence ID" value="CAI6330149.1"/>
    <property type="molecule type" value="Genomic_DNA"/>
</dbReference>
<evidence type="ECO:0000313" key="2">
    <source>
        <dbReference type="EMBL" id="CAI6330149.1"/>
    </source>
</evidence>
<protein>
    <submittedName>
        <fullName evidence="2">Uncharacterized protein</fullName>
    </submittedName>
</protein>
<feature type="compositionally biased region" description="Basic and acidic residues" evidence="1">
    <location>
        <begin position="195"/>
        <end position="206"/>
    </location>
</feature>
<reference evidence="2" key="1">
    <citation type="submission" date="2023-01" db="EMBL/GenBank/DDBJ databases">
        <authorList>
            <person name="Van Ghelder C."/>
            <person name="Rancurel C."/>
        </authorList>
    </citation>
    <scope>NUCLEOTIDE SEQUENCE</scope>
    <source>
        <strain evidence="2">CNCM I-4278</strain>
    </source>
</reference>
<gene>
    <name evidence="2" type="ORF">PDIGIT_LOCUS4198</name>
</gene>
<evidence type="ECO:0000313" key="3">
    <source>
        <dbReference type="Proteomes" id="UP001152607"/>
    </source>
</evidence>
<dbReference type="OrthoDB" id="261831at2759"/>
<dbReference type="Proteomes" id="UP001152607">
    <property type="component" value="Unassembled WGS sequence"/>
</dbReference>
<feature type="region of interest" description="Disordered" evidence="1">
    <location>
        <begin position="182"/>
        <end position="216"/>
    </location>
</feature>
<feature type="region of interest" description="Disordered" evidence="1">
    <location>
        <begin position="1"/>
        <end position="51"/>
    </location>
</feature>